<evidence type="ECO:0000256" key="1">
    <source>
        <dbReference type="ARBA" id="ARBA00009091"/>
    </source>
</evidence>
<dbReference type="PANTHER" id="PTHR35089:SF1">
    <property type="entry name" value="CHAPERONE PROTEIN SKP"/>
    <property type="match status" value="1"/>
</dbReference>
<feature type="compositionally biased region" description="Low complexity" evidence="3">
    <location>
        <begin position="191"/>
        <end position="213"/>
    </location>
</feature>
<dbReference type="Pfam" id="PF03938">
    <property type="entry name" value="OmpH"/>
    <property type="match status" value="1"/>
</dbReference>
<dbReference type="GO" id="GO:0051082">
    <property type="term" value="F:unfolded protein binding"/>
    <property type="evidence" value="ECO:0007669"/>
    <property type="project" value="InterPro"/>
</dbReference>
<name>A0A2I7N7W9_9NEIS</name>
<dbReference type="EMBL" id="CP024847">
    <property type="protein sequence ID" value="AUR52557.1"/>
    <property type="molecule type" value="Genomic_DNA"/>
</dbReference>
<evidence type="ECO:0000256" key="3">
    <source>
        <dbReference type="SAM" id="MobiDB-lite"/>
    </source>
</evidence>
<dbReference type="SUPFAM" id="SSF111384">
    <property type="entry name" value="OmpH-like"/>
    <property type="match status" value="1"/>
</dbReference>
<feature type="signal peptide" evidence="4">
    <location>
        <begin position="1"/>
        <end position="20"/>
    </location>
</feature>
<evidence type="ECO:0000313" key="6">
    <source>
        <dbReference type="Proteomes" id="UP000236655"/>
    </source>
</evidence>
<evidence type="ECO:0000256" key="4">
    <source>
        <dbReference type="SAM" id="SignalP"/>
    </source>
</evidence>
<dbReference type="RefSeq" id="WP_102951846.1">
    <property type="nucleotide sequence ID" value="NZ_CP024847.1"/>
</dbReference>
<keyword evidence="2 4" id="KW-0732">Signal</keyword>
<protein>
    <recommendedName>
        <fullName evidence="7">OmpH family outer membrane protein</fullName>
    </recommendedName>
</protein>
<dbReference type="OrthoDB" id="5294628at2"/>
<dbReference type="AlphaFoldDB" id="A0A2I7N7W9"/>
<dbReference type="KEGG" id="nba:CUN60_09685"/>
<proteinExistence type="inferred from homology"/>
<sequence length="213" mass="23605">MKKLKFALLGLACASSMAFADDFKLGYINVDRVFTEAKPAKAIQQALKDKYGPQQKQLETMNNNIIAEQQQMQKIANKAPSFDKLSKSDQSQLKSLEDKYRKDQGQFQQQYMAFQQNLQKSQEYALGSLMTKTNAILKDISDKKGYDLVLTSNQLVFAKAKYDLTDQVMDQLNTIDATDIIKQLNSPQTIPAPVGKPGAAPAPTSATATTPSK</sequence>
<gene>
    <name evidence="5" type="ORF">CUN60_09685</name>
</gene>
<reference evidence="6" key="1">
    <citation type="submission" date="2017-11" db="EMBL/GenBank/DDBJ databases">
        <authorList>
            <person name="Chan K.G."/>
            <person name="Lee L.S."/>
        </authorList>
    </citation>
    <scope>NUCLEOTIDE SEQUENCE [LARGE SCALE GENOMIC DNA]</scope>
    <source>
        <strain evidence="6">DSM 100970</strain>
    </source>
</reference>
<evidence type="ECO:0000313" key="5">
    <source>
        <dbReference type="EMBL" id="AUR52557.1"/>
    </source>
</evidence>
<dbReference type="InterPro" id="IPR005632">
    <property type="entry name" value="Chaperone_Skp"/>
</dbReference>
<organism evidence="5 6">
    <name type="scientific">Aquella oligotrophica</name>
    <dbReference type="NCBI Taxonomy" id="2067065"/>
    <lineage>
        <taxon>Bacteria</taxon>
        <taxon>Pseudomonadati</taxon>
        <taxon>Pseudomonadota</taxon>
        <taxon>Betaproteobacteria</taxon>
        <taxon>Neisseriales</taxon>
        <taxon>Neisseriaceae</taxon>
        <taxon>Aquella</taxon>
    </lineage>
</organism>
<dbReference type="Proteomes" id="UP000236655">
    <property type="component" value="Chromosome"/>
</dbReference>
<dbReference type="InterPro" id="IPR024930">
    <property type="entry name" value="Skp_dom_sf"/>
</dbReference>
<dbReference type="GO" id="GO:0005829">
    <property type="term" value="C:cytosol"/>
    <property type="evidence" value="ECO:0007669"/>
    <property type="project" value="TreeGrafter"/>
</dbReference>
<dbReference type="GO" id="GO:0050821">
    <property type="term" value="P:protein stabilization"/>
    <property type="evidence" value="ECO:0007669"/>
    <property type="project" value="TreeGrafter"/>
</dbReference>
<evidence type="ECO:0008006" key="7">
    <source>
        <dbReference type="Google" id="ProtNLM"/>
    </source>
</evidence>
<comment type="similarity">
    <text evidence="1">Belongs to the Skp family.</text>
</comment>
<evidence type="ECO:0000256" key="2">
    <source>
        <dbReference type="ARBA" id="ARBA00022729"/>
    </source>
</evidence>
<feature type="chain" id="PRO_5014414908" description="OmpH family outer membrane protein" evidence="4">
    <location>
        <begin position="21"/>
        <end position="213"/>
    </location>
</feature>
<accession>A0A2I7N7W9</accession>
<dbReference type="PANTHER" id="PTHR35089">
    <property type="entry name" value="CHAPERONE PROTEIN SKP"/>
    <property type="match status" value="1"/>
</dbReference>
<feature type="region of interest" description="Disordered" evidence="3">
    <location>
        <begin position="187"/>
        <end position="213"/>
    </location>
</feature>
<dbReference type="SMART" id="SM00935">
    <property type="entry name" value="OmpH"/>
    <property type="match status" value="1"/>
</dbReference>
<dbReference type="Gene3D" id="3.30.910.20">
    <property type="entry name" value="Skp domain"/>
    <property type="match status" value="1"/>
</dbReference>
<keyword evidence="6" id="KW-1185">Reference proteome</keyword>